<keyword evidence="2" id="KW-0479">Metal-binding</keyword>
<sequence length="165" mass="18903">MNFNLPEGKHNYIGSCECGDIRISAELDLNKIEAEHCNCSLCLKDRSYSTRADISKFKLLSGAESTTLYDFGTNTIDHYLCKICGTKVYSYCKIPTIGEYYSVSIPCIKGITEEQLTTLPDTKKGFSDYGIYKGSYPEKNDFKLIFSLSHRRCRNLFRNKRKRNI</sequence>
<organism evidence="5 6">
    <name type="scientific">Heterostelium pallidum (strain ATCC 26659 / Pp 5 / PN500)</name>
    <name type="common">Cellular slime mold</name>
    <name type="synonym">Polysphondylium pallidum</name>
    <dbReference type="NCBI Taxonomy" id="670386"/>
    <lineage>
        <taxon>Eukaryota</taxon>
        <taxon>Amoebozoa</taxon>
        <taxon>Evosea</taxon>
        <taxon>Eumycetozoa</taxon>
        <taxon>Dictyostelia</taxon>
        <taxon>Acytosteliales</taxon>
        <taxon>Acytosteliaceae</taxon>
        <taxon>Heterostelium</taxon>
    </lineage>
</organism>
<evidence type="ECO:0000256" key="1">
    <source>
        <dbReference type="ARBA" id="ARBA00005495"/>
    </source>
</evidence>
<evidence type="ECO:0000313" key="6">
    <source>
        <dbReference type="Proteomes" id="UP000001396"/>
    </source>
</evidence>
<dbReference type="PROSITE" id="PS51891">
    <property type="entry name" value="CENP_V_GFA"/>
    <property type="match status" value="1"/>
</dbReference>
<dbReference type="Gene3D" id="2.170.150.70">
    <property type="match status" value="1"/>
</dbReference>
<dbReference type="PANTHER" id="PTHR28620">
    <property type="entry name" value="CENTROMERE PROTEIN V"/>
    <property type="match status" value="1"/>
</dbReference>
<dbReference type="InterPro" id="IPR006913">
    <property type="entry name" value="CENP-V/GFA"/>
</dbReference>
<comment type="similarity">
    <text evidence="1">Belongs to the Gfa family.</text>
</comment>
<dbReference type="RefSeq" id="XP_020427316.1">
    <property type="nucleotide sequence ID" value="XM_020582013.1"/>
</dbReference>
<feature type="domain" description="CENP-V/GFA" evidence="4">
    <location>
        <begin position="12"/>
        <end position="130"/>
    </location>
</feature>
<dbReference type="GeneID" id="31366724"/>
<dbReference type="Pfam" id="PF04828">
    <property type="entry name" value="GFA"/>
    <property type="match status" value="1"/>
</dbReference>
<evidence type="ECO:0000313" key="5">
    <source>
        <dbReference type="EMBL" id="EFA75182.1"/>
    </source>
</evidence>
<dbReference type="GO" id="GO:0046872">
    <property type="term" value="F:metal ion binding"/>
    <property type="evidence" value="ECO:0007669"/>
    <property type="project" value="UniProtKB-KW"/>
</dbReference>
<reference evidence="5 6" key="1">
    <citation type="journal article" date="2011" name="Genome Res.">
        <title>Phylogeny-wide analysis of social amoeba genomes highlights ancient origins for complex intercellular communication.</title>
        <authorList>
            <person name="Heidel A.J."/>
            <person name="Lawal H.M."/>
            <person name="Felder M."/>
            <person name="Schilde C."/>
            <person name="Helps N.R."/>
            <person name="Tunggal B."/>
            <person name="Rivero F."/>
            <person name="John U."/>
            <person name="Schleicher M."/>
            <person name="Eichinger L."/>
            <person name="Platzer M."/>
            <person name="Noegel A.A."/>
            <person name="Schaap P."/>
            <person name="Gloeckner G."/>
        </authorList>
    </citation>
    <scope>NUCLEOTIDE SEQUENCE [LARGE SCALE GENOMIC DNA]</scope>
    <source>
        <strain evidence="6">ATCC 26659 / Pp 5 / PN500</strain>
    </source>
</reference>
<evidence type="ECO:0000256" key="2">
    <source>
        <dbReference type="ARBA" id="ARBA00022723"/>
    </source>
</evidence>
<evidence type="ECO:0000256" key="3">
    <source>
        <dbReference type="ARBA" id="ARBA00022833"/>
    </source>
</evidence>
<dbReference type="GO" id="GO:0016846">
    <property type="term" value="F:carbon-sulfur lyase activity"/>
    <property type="evidence" value="ECO:0007669"/>
    <property type="project" value="InterPro"/>
</dbReference>
<evidence type="ECO:0000259" key="4">
    <source>
        <dbReference type="PROSITE" id="PS51891"/>
    </source>
</evidence>
<comment type="caution">
    <text evidence="5">The sequence shown here is derived from an EMBL/GenBank/DDBJ whole genome shotgun (WGS) entry which is preliminary data.</text>
</comment>
<dbReference type="EMBL" id="ADBJ01000056">
    <property type="protein sequence ID" value="EFA75182.1"/>
    <property type="molecule type" value="Genomic_DNA"/>
</dbReference>
<dbReference type="InParanoid" id="D3BTZ6"/>
<dbReference type="SUPFAM" id="SSF51316">
    <property type="entry name" value="Mss4-like"/>
    <property type="match status" value="1"/>
</dbReference>
<accession>D3BTZ6</accession>
<dbReference type="PANTHER" id="PTHR28620:SF11">
    <property type="entry name" value="GLUTATHIONE-DEPENDENT FORMALDEHYDE-ACTIVATING, GFA FAMILY PROTEIN"/>
    <property type="match status" value="1"/>
</dbReference>
<dbReference type="STRING" id="670386.D3BTZ6"/>
<gene>
    <name evidence="5" type="ORF">PPL_11256</name>
</gene>
<proteinExistence type="inferred from homology"/>
<dbReference type="AlphaFoldDB" id="D3BTZ6"/>
<name>D3BTZ6_HETP5</name>
<dbReference type="InterPro" id="IPR011057">
    <property type="entry name" value="Mss4-like_sf"/>
</dbReference>
<keyword evidence="3" id="KW-0862">Zinc</keyword>
<dbReference type="OMA" id="PYPNGSW"/>
<protein>
    <submittedName>
        <fullName evidence="5">Glutathione-dependent formaldehyde-activating</fullName>
    </submittedName>
</protein>
<dbReference type="Proteomes" id="UP000001396">
    <property type="component" value="Unassembled WGS sequence"/>
</dbReference>
<dbReference type="InterPro" id="IPR052355">
    <property type="entry name" value="CENP-V-like"/>
</dbReference>
<keyword evidence="6" id="KW-1185">Reference proteome</keyword>